<comment type="caution">
    <text evidence="2">The sequence shown here is derived from an EMBL/GenBank/DDBJ whole genome shotgun (WGS) entry which is preliminary data.</text>
</comment>
<reference evidence="2 3" key="1">
    <citation type="submission" date="2016-07" db="EMBL/GenBank/DDBJ databases">
        <title>Pervasive Adenine N6-methylation of Active Genes in Fungi.</title>
        <authorList>
            <consortium name="DOE Joint Genome Institute"/>
            <person name="Mondo S.J."/>
            <person name="Dannebaum R.O."/>
            <person name="Kuo R.C."/>
            <person name="Labutti K."/>
            <person name="Haridas S."/>
            <person name="Kuo A."/>
            <person name="Salamov A."/>
            <person name="Ahrendt S.R."/>
            <person name="Lipzen A."/>
            <person name="Sullivan W."/>
            <person name="Andreopoulos W.B."/>
            <person name="Clum A."/>
            <person name="Lindquist E."/>
            <person name="Daum C."/>
            <person name="Ramamoorthy G.K."/>
            <person name="Gryganskyi A."/>
            <person name="Culley D."/>
            <person name="Magnuson J.K."/>
            <person name="James T.Y."/>
            <person name="O'Malley M.A."/>
            <person name="Stajich J.E."/>
            <person name="Spatafora J.W."/>
            <person name="Visel A."/>
            <person name="Grigoriev I.V."/>
        </authorList>
    </citation>
    <scope>NUCLEOTIDE SEQUENCE [LARGE SCALE GENOMIC DNA]</scope>
    <source>
        <strain evidence="2 3">JEL800</strain>
    </source>
</reference>
<protein>
    <submittedName>
        <fullName evidence="2">Uncharacterized protein</fullName>
    </submittedName>
</protein>
<proteinExistence type="predicted"/>
<evidence type="ECO:0000313" key="3">
    <source>
        <dbReference type="Proteomes" id="UP000193642"/>
    </source>
</evidence>
<evidence type="ECO:0000256" key="1">
    <source>
        <dbReference type="SAM" id="MobiDB-lite"/>
    </source>
</evidence>
<keyword evidence="3" id="KW-1185">Reference proteome</keyword>
<dbReference type="Proteomes" id="UP000193642">
    <property type="component" value="Unassembled WGS sequence"/>
</dbReference>
<gene>
    <name evidence="2" type="ORF">BCR33DRAFT_389994</name>
</gene>
<name>A0A1Y2BXW7_9FUNG</name>
<dbReference type="EMBL" id="MCGO01000039">
    <property type="protein sequence ID" value="ORY39514.1"/>
    <property type="molecule type" value="Genomic_DNA"/>
</dbReference>
<accession>A0A1Y2BXW7</accession>
<feature type="compositionally biased region" description="Low complexity" evidence="1">
    <location>
        <begin position="60"/>
        <end position="69"/>
    </location>
</feature>
<sequence>MMTSGNGVTLLDLYNFHLASSPASPVSASFLTAMQGQTGGGSREHHLDAAVEPGPFARQTSNSNSNSTTDSQCRRRATFSAAAQRIRPLPFSHNTTKPCTRAPPPTLTTHSDAVENPAQGIAIPSAKSDGAGSSDAQNIVSLSDLLSFNDSSFFPPIQQPPQTANLNSAPLPDILRNPQYWLLRLLSPL</sequence>
<dbReference type="AlphaFoldDB" id="A0A1Y2BXW7"/>
<organism evidence="2 3">
    <name type="scientific">Rhizoclosmatium globosum</name>
    <dbReference type="NCBI Taxonomy" id="329046"/>
    <lineage>
        <taxon>Eukaryota</taxon>
        <taxon>Fungi</taxon>
        <taxon>Fungi incertae sedis</taxon>
        <taxon>Chytridiomycota</taxon>
        <taxon>Chytridiomycota incertae sedis</taxon>
        <taxon>Chytridiomycetes</taxon>
        <taxon>Chytridiales</taxon>
        <taxon>Chytriomycetaceae</taxon>
        <taxon>Rhizoclosmatium</taxon>
    </lineage>
</organism>
<feature type="region of interest" description="Disordered" evidence="1">
    <location>
        <begin position="54"/>
        <end position="112"/>
    </location>
</feature>
<evidence type="ECO:0000313" key="2">
    <source>
        <dbReference type="EMBL" id="ORY39514.1"/>
    </source>
</evidence>